<feature type="region of interest" description="Disordered" evidence="7">
    <location>
        <begin position="1"/>
        <end position="42"/>
    </location>
</feature>
<evidence type="ECO:0000256" key="4">
    <source>
        <dbReference type="ARBA" id="ARBA00071664"/>
    </source>
</evidence>
<evidence type="ECO:0000313" key="9">
    <source>
        <dbReference type="Proteomes" id="UP000216133"/>
    </source>
</evidence>
<evidence type="ECO:0000256" key="7">
    <source>
        <dbReference type="SAM" id="MobiDB-lite"/>
    </source>
</evidence>
<evidence type="ECO:0000313" key="8">
    <source>
        <dbReference type="EMBL" id="PAF26758.1"/>
    </source>
</evidence>
<dbReference type="SUPFAM" id="SSF143034">
    <property type="entry name" value="L35p-like"/>
    <property type="match status" value="1"/>
</dbReference>
<gene>
    <name evidence="5" type="primary">rpmI</name>
    <name evidence="8" type="ORF">CHH61_06530</name>
</gene>
<comment type="similarity">
    <text evidence="1 5 6">Belongs to the bacterial ribosomal protein bL35 family.</text>
</comment>
<evidence type="ECO:0000256" key="5">
    <source>
        <dbReference type="HAMAP-Rule" id="MF_00514"/>
    </source>
</evidence>
<evidence type="ECO:0000256" key="1">
    <source>
        <dbReference type="ARBA" id="ARBA00006598"/>
    </source>
</evidence>
<dbReference type="InterPro" id="IPR018265">
    <property type="entry name" value="Ribosomal_bL35_CS"/>
</dbReference>
<dbReference type="NCBIfam" id="TIGR00001">
    <property type="entry name" value="rpmI_bact"/>
    <property type="match status" value="1"/>
</dbReference>
<evidence type="ECO:0000256" key="2">
    <source>
        <dbReference type="ARBA" id="ARBA00022980"/>
    </source>
</evidence>
<proteinExistence type="inferred from homology"/>
<comment type="caution">
    <text evidence="8">The sequence shown here is derived from an EMBL/GenBank/DDBJ whole genome shotgun (WGS) entry which is preliminary data.</text>
</comment>
<dbReference type="AlphaFoldDB" id="A0A268S2J0"/>
<dbReference type="FunFam" id="4.10.410.60:FF:000001">
    <property type="entry name" value="50S ribosomal protein L35"/>
    <property type="match status" value="1"/>
</dbReference>
<dbReference type="Pfam" id="PF01632">
    <property type="entry name" value="Ribosomal_L35p"/>
    <property type="match status" value="1"/>
</dbReference>
<dbReference type="GO" id="GO:0003735">
    <property type="term" value="F:structural constituent of ribosome"/>
    <property type="evidence" value="ECO:0007669"/>
    <property type="project" value="InterPro"/>
</dbReference>
<evidence type="ECO:0000256" key="3">
    <source>
        <dbReference type="ARBA" id="ARBA00023274"/>
    </source>
</evidence>
<feature type="compositionally biased region" description="Basic residues" evidence="7">
    <location>
        <begin position="1"/>
        <end position="26"/>
    </location>
</feature>
<dbReference type="PANTHER" id="PTHR33343:SF1">
    <property type="entry name" value="LARGE RIBOSOMAL SUBUNIT PROTEIN BL35M"/>
    <property type="match status" value="1"/>
</dbReference>
<dbReference type="PROSITE" id="PS00936">
    <property type="entry name" value="RIBOSOMAL_L35"/>
    <property type="match status" value="1"/>
</dbReference>
<dbReference type="PRINTS" id="PR00064">
    <property type="entry name" value="RIBOSOMALL35"/>
</dbReference>
<reference evidence="8 9" key="1">
    <citation type="submission" date="2017-07" db="EMBL/GenBank/DDBJ databases">
        <title>Isolation and whole genome analysis of endospore-forming bacteria from heroin.</title>
        <authorList>
            <person name="Kalinowski J."/>
            <person name="Ahrens B."/>
            <person name="Al-Dilaimi A."/>
            <person name="Winkler A."/>
            <person name="Wibberg D."/>
            <person name="Schleenbecker U."/>
            <person name="Ruckert C."/>
            <person name="Wolfel R."/>
            <person name="Grass G."/>
        </authorList>
    </citation>
    <scope>NUCLEOTIDE SEQUENCE [LARGE SCALE GENOMIC DNA]</scope>
    <source>
        <strain evidence="8 9">7523-2</strain>
    </source>
</reference>
<dbReference type="InterPro" id="IPR037229">
    <property type="entry name" value="Ribosomal_bL35_sf"/>
</dbReference>
<dbReference type="HAMAP" id="MF_00514">
    <property type="entry name" value="Ribosomal_bL35"/>
    <property type="match status" value="1"/>
</dbReference>
<dbReference type="RefSeq" id="WP_094426671.1">
    <property type="nucleotide sequence ID" value="NZ_CP019985.1"/>
</dbReference>
<keyword evidence="2 5" id="KW-0689">Ribosomal protein</keyword>
<accession>A0A268S2J0</accession>
<dbReference type="Proteomes" id="UP000216133">
    <property type="component" value="Unassembled WGS sequence"/>
</dbReference>
<dbReference type="InterPro" id="IPR001706">
    <property type="entry name" value="Ribosomal_bL35"/>
</dbReference>
<dbReference type="GO" id="GO:0006412">
    <property type="term" value="P:translation"/>
    <property type="evidence" value="ECO:0007669"/>
    <property type="project" value="UniProtKB-UniRule"/>
</dbReference>
<dbReference type="GeneID" id="86926932"/>
<name>A0A268S2J0_SHOCL</name>
<protein>
    <recommendedName>
        <fullName evidence="4 5">Large ribosomal subunit protein bL35</fullName>
    </recommendedName>
</protein>
<feature type="compositionally biased region" description="Basic residues" evidence="7">
    <location>
        <begin position="33"/>
        <end position="42"/>
    </location>
</feature>
<dbReference type="InterPro" id="IPR021137">
    <property type="entry name" value="Ribosomal_bL35-like"/>
</dbReference>
<dbReference type="PANTHER" id="PTHR33343">
    <property type="entry name" value="54S RIBOSOMAL PROTEIN BL35M"/>
    <property type="match status" value="1"/>
</dbReference>
<dbReference type="Gene3D" id="4.10.410.60">
    <property type="match status" value="1"/>
</dbReference>
<dbReference type="EMBL" id="NPBS01000029">
    <property type="protein sequence ID" value="PAF26758.1"/>
    <property type="molecule type" value="Genomic_DNA"/>
</dbReference>
<keyword evidence="3 5" id="KW-0687">Ribonucleoprotein</keyword>
<organism evidence="8 9">
    <name type="scientific">Shouchella clausii</name>
    <name type="common">Alkalihalobacillus clausii</name>
    <dbReference type="NCBI Taxonomy" id="79880"/>
    <lineage>
        <taxon>Bacteria</taxon>
        <taxon>Bacillati</taxon>
        <taxon>Bacillota</taxon>
        <taxon>Bacilli</taxon>
        <taxon>Bacillales</taxon>
        <taxon>Bacillaceae</taxon>
        <taxon>Shouchella</taxon>
    </lineage>
</organism>
<evidence type="ECO:0000256" key="6">
    <source>
        <dbReference type="RuleBase" id="RU000568"/>
    </source>
</evidence>
<sequence length="67" mass="7954">MPKMKTHRGAAKRFKKTGTGKLKRSHAYTSHMFRNKSQKQKRKLRKAAIVHSGDFKRIHQMLTYKKK</sequence>
<dbReference type="GO" id="GO:0022625">
    <property type="term" value="C:cytosolic large ribosomal subunit"/>
    <property type="evidence" value="ECO:0007669"/>
    <property type="project" value="TreeGrafter"/>
</dbReference>